<dbReference type="SUPFAM" id="SSF55729">
    <property type="entry name" value="Acyl-CoA N-acyltransferases (Nat)"/>
    <property type="match status" value="1"/>
</dbReference>
<dbReference type="InterPro" id="IPR000182">
    <property type="entry name" value="GNAT_dom"/>
</dbReference>
<dbReference type="PROSITE" id="PS51186">
    <property type="entry name" value="GNAT"/>
    <property type="match status" value="1"/>
</dbReference>
<name>A0A024UIQ7_9STRA</name>
<keyword evidence="4" id="KW-1185">Reference proteome</keyword>
<sequence>MVVELTWRVAALPDLDVTTLYDIMQLRANVFIVEQTCVYLDLDGYDKACLHVMGMTSSDAGAKIVAYARILPPKTKGDKQNVPMIGRVVVAPEVRGQGLANVLMQQAIAVCGDRWPHAGIDIGAQAYLEAFYTRLGFQTTSPAPYDEDGILHIDMHRP</sequence>
<dbReference type="Proteomes" id="UP000285060">
    <property type="component" value="Unassembled WGS sequence"/>
</dbReference>
<evidence type="ECO:0000313" key="4">
    <source>
        <dbReference type="Proteomes" id="UP000285060"/>
    </source>
</evidence>
<dbReference type="GeneID" id="20080286"/>
<evidence type="ECO:0000313" key="2">
    <source>
        <dbReference type="EMBL" id="ETW05473.1"/>
    </source>
</evidence>
<dbReference type="Pfam" id="PF13673">
    <property type="entry name" value="Acetyltransf_10"/>
    <property type="match status" value="1"/>
</dbReference>
<reference evidence="3 4" key="2">
    <citation type="submission" date="2018-08" db="EMBL/GenBank/DDBJ databases">
        <title>Aphanomyces genome sequencing and annotation.</title>
        <authorList>
            <person name="Minardi D."/>
            <person name="Oidtmann B."/>
            <person name="Van Der Giezen M."/>
            <person name="Studholme D.J."/>
        </authorList>
    </citation>
    <scope>NUCLEOTIDE SEQUENCE [LARGE SCALE GENOMIC DNA]</scope>
    <source>
        <strain evidence="3 4">NJM0002</strain>
    </source>
</reference>
<dbReference type="EMBL" id="QUSY01000565">
    <property type="protein sequence ID" value="RHY28544.1"/>
    <property type="molecule type" value="Genomic_DNA"/>
</dbReference>
<organism evidence="2">
    <name type="scientific">Aphanomyces invadans</name>
    <dbReference type="NCBI Taxonomy" id="157072"/>
    <lineage>
        <taxon>Eukaryota</taxon>
        <taxon>Sar</taxon>
        <taxon>Stramenopiles</taxon>
        <taxon>Oomycota</taxon>
        <taxon>Saprolegniomycetes</taxon>
        <taxon>Saprolegniales</taxon>
        <taxon>Verrucalvaceae</taxon>
        <taxon>Aphanomyces</taxon>
    </lineage>
</organism>
<evidence type="ECO:0000313" key="3">
    <source>
        <dbReference type="EMBL" id="RHY28544.1"/>
    </source>
</evidence>
<gene>
    <name evidence="3" type="ORF">DYB32_005885</name>
    <name evidence="2" type="ORF">H310_03236</name>
</gene>
<dbReference type="OrthoDB" id="329272at2759"/>
<protein>
    <recommendedName>
        <fullName evidence="1">N-acetyltransferase domain-containing protein</fullName>
    </recommendedName>
</protein>
<dbReference type="AlphaFoldDB" id="A0A024UIQ7"/>
<dbReference type="STRING" id="157072.A0A024UIQ7"/>
<dbReference type="GO" id="GO:0016747">
    <property type="term" value="F:acyltransferase activity, transferring groups other than amino-acyl groups"/>
    <property type="evidence" value="ECO:0007669"/>
    <property type="project" value="InterPro"/>
</dbReference>
<dbReference type="InterPro" id="IPR016181">
    <property type="entry name" value="Acyl_CoA_acyltransferase"/>
</dbReference>
<evidence type="ECO:0000259" key="1">
    <source>
        <dbReference type="PROSITE" id="PS51186"/>
    </source>
</evidence>
<reference evidence="2" key="1">
    <citation type="submission" date="2013-12" db="EMBL/GenBank/DDBJ databases">
        <title>The Genome Sequence of Aphanomyces invadans NJM9701.</title>
        <authorList>
            <consortium name="The Broad Institute Genomics Platform"/>
            <person name="Russ C."/>
            <person name="Tyler B."/>
            <person name="van West P."/>
            <person name="Dieguez-Uribeondo J."/>
            <person name="Young S.K."/>
            <person name="Zeng Q."/>
            <person name="Gargeya S."/>
            <person name="Fitzgerald M."/>
            <person name="Abouelleil A."/>
            <person name="Alvarado L."/>
            <person name="Chapman S.B."/>
            <person name="Gainer-Dewar J."/>
            <person name="Goldberg J."/>
            <person name="Griggs A."/>
            <person name="Gujja S."/>
            <person name="Hansen M."/>
            <person name="Howarth C."/>
            <person name="Imamovic A."/>
            <person name="Ireland A."/>
            <person name="Larimer J."/>
            <person name="McCowan C."/>
            <person name="Murphy C."/>
            <person name="Pearson M."/>
            <person name="Poon T.W."/>
            <person name="Priest M."/>
            <person name="Roberts A."/>
            <person name="Saif S."/>
            <person name="Shea T."/>
            <person name="Sykes S."/>
            <person name="Wortman J."/>
            <person name="Nusbaum C."/>
            <person name="Birren B."/>
        </authorList>
    </citation>
    <scope>NUCLEOTIDE SEQUENCE [LARGE SCALE GENOMIC DNA]</scope>
    <source>
        <strain evidence="2">NJM9701</strain>
    </source>
</reference>
<proteinExistence type="predicted"/>
<feature type="domain" description="N-acetyltransferase" evidence="1">
    <location>
        <begin position="10"/>
        <end position="158"/>
    </location>
</feature>
<accession>A0A024UIQ7</accession>
<dbReference type="EMBL" id="KI913956">
    <property type="protein sequence ID" value="ETW05473.1"/>
    <property type="molecule type" value="Genomic_DNA"/>
</dbReference>
<dbReference type="RefSeq" id="XP_008865250.1">
    <property type="nucleotide sequence ID" value="XM_008867028.1"/>
</dbReference>
<dbReference type="VEuPathDB" id="FungiDB:H310_03236"/>
<dbReference type="CDD" id="cd04301">
    <property type="entry name" value="NAT_SF"/>
    <property type="match status" value="1"/>
</dbReference>
<dbReference type="Gene3D" id="3.40.630.30">
    <property type="match status" value="1"/>
</dbReference>